<evidence type="ECO:0000313" key="2">
    <source>
        <dbReference type="EMBL" id="PIR44489.1"/>
    </source>
</evidence>
<protein>
    <submittedName>
        <fullName evidence="2">Uncharacterized protein</fullName>
    </submittedName>
</protein>
<dbReference type="Proteomes" id="UP000228767">
    <property type="component" value="Unassembled WGS sequence"/>
</dbReference>
<evidence type="ECO:0000313" key="3">
    <source>
        <dbReference type="Proteomes" id="UP000228767"/>
    </source>
</evidence>
<gene>
    <name evidence="2" type="ORF">COV10_04515</name>
</gene>
<accession>A0A2H0RD76</accession>
<comment type="caution">
    <text evidence="2">The sequence shown here is derived from an EMBL/GenBank/DDBJ whole genome shotgun (WGS) entry which is preliminary data.</text>
</comment>
<reference evidence="2 3" key="1">
    <citation type="submission" date="2017-09" db="EMBL/GenBank/DDBJ databases">
        <title>Depth-based differentiation of microbial function through sediment-hosted aquifers and enrichment of novel symbionts in the deep terrestrial subsurface.</title>
        <authorList>
            <person name="Probst A.J."/>
            <person name="Ladd B."/>
            <person name="Jarett J.K."/>
            <person name="Geller-Mcgrath D.E."/>
            <person name="Sieber C.M."/>
            <person name="Emerson J.B."/>
            <person name="Anantharaman K."/>
            <person name="Thomas B.C."/>
            <person name="Malmstrom R."/>
            <person name="Stieglmeier M."/>
            <person name="Klingl A."/>
            <person name="Woyke T."/>
            <person name="Ryan C.M."/>
            <person name="Banfield J.F."/>
        </authorList>
    </citation>
    <scope>NUCLEOTIDE SEQUENCE [LARGE SCALE GENOMIC DNA]</scope>
    <source>
        <strain evidence="2">CG10_big_fil_rev_8_21_14_0_10_51_16</strain>
    </source>
</reference>
<organism evidence="2 3">
    <name type="scientific">Candidatus Vogelbacteria bacterium CG10_big_fil_rev_8_21_14_0_10_51_16</name>
    <dbReference type="NCBI Taxonomy" id="1975045"/>
    <lineage>
        <taxon>Bacteria</taxon>
        <taxon>Candidatus Vogeliibacteriota</taxon>
    </lineage>
</organism>
<sequence length="144" mass="16487">MEECEIFATQAPKERSGSRKKTEKSAASDVAYWDEKWSEFLDQFLNRVREEQKFAIYGYLQESDTKTSFFADIGRACFDRVTDHILLGSRTMKAPWHILLDMAWELGCTGDMAPNADTPSARALFYKKLGQACFDKVHTLSGQR</sequence>
<dbReference type="EMBL" id="PCYI01000029">
    <property type="protein sequence ID" value="PIR44489.1"/>
    <property type="molecule type" value="Genomic_DNA"/>
</dbReference>
<feature type="region of interest" description="Disordered" evidence="1">
    <location>
        <begin position="1"/>
        <end position="22"/>
    </location>
</feature>
<name>A0A2H0RD76_9BACT</name>
<proteinExistence type="predicted"/>
<dbReference type="AlphaFoldDB" id="A0A2H0RD76"/>
<evidence type="ECO:0000256" key="1">
    <source>
        <dbReference type="SAM" id="MobiDB-lite"/>
    </source>
</evidence>